<dbReference type="AlphaFoldDB" id="A0A6A5TIU8"/>
<dbReference type="InterPro" id="IPR033964">
    <property type="entry name" value="ABBA"/>
</dbReference>
<reference evidence="2" key="1">
    <citation type="journal article" date="2020" name="Stud. Mycol.">
        <title>101 Dothideomycetes genomes: a test case for predicting lifestyles and emergence of pathogens.</title>
        <authorList>
            <person name="Haridas S."/>
            <person name="Albert R."/>
            <person name="Binder M."/>
            <person name="Bloem J."/>
            <person name="Labutti K."/>
            <person name="Salamov A."/>
            <person name="Andreopoulos B."/>
            <person name="Baker S."/>
            <person name="Barry K."/>
            <person name="Bills G."/>
            <person name="Bluhm B."/>
            <person name="Cannon C."/>
            <person name="Castanera R."/>
            <person name="Culley D."/>
            <person name="Daum C."/>
            <person name="Ezra D."/>
            <person name="Gonzalez J."/>
            <person name="Henrissat B."/>
            <person name="Kuo A."/>
            <person name="Liang C."/>
            <person name="Lipzen A."/>
            <person name="Lutzoni F."/>
            <person name="Magnuson J."/>
            <person name="Mondo S."/>
            <person name="Nolan M."/>
            <person name="Ohm R."/>
            <person name="Pangilinan J."/>
            <person name="Park H.-J."/>
            <person name="Ramirez L."/>
            <person name="Alfaro M."/>
            <person name="Sun H."/>
            <person name="Tritt A."/>
            <person name="Yoshinaga Y."/>
            <person name="Zwiers L.-H."/>
            <person name="Turgeon B."/>
            <person name="Goodwin S."/>
            <person name="Spatafora J."/>
            <person name="Crous P."/>
            <person name="Grigoriev I."/>
        </authorList>
    </citation>
    <scope>NUCLEOTIDE SEQUENCE</scope>
    <source>
        <strain evidence="2">CBS 675.92</strain>
    </source>
</reference>
<dbReference type="InterPro" id="IPR017795">
    <property type="entry name" value="ABBA_NscD-like"/>
</dbReference>
<dbReference type="GO" id="GO:0016765">
    <property type="term" value="F:transferase activity, transferring alkyl or aryl (other than methyl) groups"/>
    <property type="evidence" value="ECO:0007669"/>
    <property type="project" value="InterPro"/>
</dbReference>
<evidence type="ECO:0000256" key="1">
    <source>
        <dbReference type="ARBA" id="ARBA00022679"/>
    </source>
</evidence>
<dbReference type="PANTHER" id="PTHR40627">
    <property type="entry name" value="INDOLE PRENYLTRANSFERASE TDIB-RELATED"/>
    <property type="match status" value="1"/>
</dbReference>
<dbReference type="SFLD" id="SFLDS00036">
    <property type="entry name" value="Aromatic_Prenyltransferase"/>
    <property type="match status" value="1"/>
</dbReference>
<proteinExistence type="predicted"/>
<organism evidence="2 3">
    <name type="scientific">Byssothecium circinans</name>
    <dbReference type="NCBI Taxonomy" id="147558"/>
    <lineage>
        <taxon>Eukaryota</taxon>
        <taxon>Fungi</taxon>
        <taxon>Dikarya</taxon>
        <taxon>Ascomycota</taxon>
        <taxon>Pezizomycotina</taxon>
        <taxon>Dothideomycetes</taxon>
        <taxon>Pleosporomycetidae</taxon>
        <taxon>Pleosporales</taxon>
        <taxon>Massarineae</taxon>
        <taxon>Massarinaceae</taxon>
        <taxon>Byssothecium</taxon>
    </lineage>
</organism>
<dbReference type="GO" id="GO:0009820">
    <property type="term" value="P:alkaloid metabolic process"/>
    <property type="evidence" value="ECO:0007669"/>
    <property type="project" value="InterPro"/>
</dbReference>
<evidence type="ECO:0000313" key="3">
    <source>
        <dbReference type="Proteomes" id="UP000800035"/>
    </source>
</evidence>
<dbReference type="CDD" id="cd13929">
    <property type="entry name" value="PT-DMATS_CymD"/>
    <property type="match status" value="1"/>
</dbReference>
<keyword evidence="1 2" id="KW-0808">Transferase</keyword>
<dbReference type="NCBIfam" id="TIGR03429">
    <property type="entry name" value="arom_pren_DMATS"/>
    <property type="match status" value="1"/>
</dbReference>
<dbReference type="Proteomes" id="UP000800035">
    <property type="component" value="Unassembled WGS sequence"/>
</dbReference>
<evidence type="ECO:0000313" key="2">
    <source>
        <dbReference type="EMBL" id="KAF1952763.1"/>
    </source>
</evidence>
<dbReference type="Pfam" id="PF11991">
    <property type="entry name" value="Trp_DMAT"/>
    <property type="match status" value="2"/>
</dbReference>
<accession>A0A6A5TIU8</accession>
<name>A0A6A5TIU8_9PLEO</name>
<sequence>MAAVVETSVLPPLNGALEVPKPIEVEQDIIVSDEDIAFWSNYCLPAFSALLVSTGSYTPEQQNSYITFFKDYIIPHIGPKPTAGADYLLAHTGSILETSINFSDARLPIIRFIFQPLLIGGIPKAIGADMTWYQEKKILDCLLGFDLHLDKRSMKAYFAPMYKHLLTGENTDQTIFALLKGLQPLGEGFVPALKKLEEFRAAEPQRNIDVVGIDCIKPEDGARVKLYTRLFPNLNAFATVEHHLTLGGRVTDETTLKGVELLRGIWHLLLDEPEGFTQGTTHKQETDAGSPHSGIMISWELQPFKESPSPKLYVPLWKFSNSNKSIAERYEKILDHFGAAIKQAFGDDGVSDGTPIVHTYCSFNLSKKKGKYMTSYTSAILAISS</sequence>
<protein>
    <submittedName>
        <fullName evidence="2">Aromatic prenyltransferase</fullName>
    </submittedName>
</protein>
<gene>
    <name evidence="2" type="ORF">CC80DRAFT_571478</name>
</gene>
<dbReference type="EMBL" id="ML977008">
    <property type="protein sequence ID" value="KAF1952763.1"/>
    <property type="molecule type" value="Genomic_DNA"/>
</dbReference>
<dbReference type="PANTHER" id="PTHR40627:SF5">
    <property type="entry name" value="INDOLE PRENYLTRANSFERASE TDIB"/>
    <property type="match status" value="1"/>
</dbReference>
<keyword evidence="3" id="KW-1185">Reference proteome</keyword>
<dbReference type="OrthoDB" id="3354387at2759"/>